<keyword evidence="1" id="KW-0812">Transmembrane</keyword>
<protein>
    <submittedName>
        <fullName evidence="2">Uncharacterized protein</fullName>
    </submittedName>
</protein>
<dbReference type="AlphaFoldDB" id="A0A941GQ75"/>
<dbReference type="EMBL" id="JADQBC010000033">
    <property type="protein sequence ID" value="MBR8827525.1"/>
    <property type="molecule type" value="Genomic_DNA"/>
</dbReference>
<organism evidence="2 3">
    <name type="scientific">Gomphosphaeria aponina SAG 52.96 = DSM 107014</name>
    <dbReference type="NCBI Taxonomy" id="1521640"/>
    <lineage>
        <taxon>Bacteria</taxon>
        <taxon>Bacillati</taxon>
        <taxon>Cyanobacteriota</taxon>
        <taxon>Cyanophyceae</taxon>
        <taxon>Oscillatoriophycideae</taxon>
        <taxon>Chroococcales</taxon>
        <taxon>Gomphosphaeriaceae</taxon>
        <taxon>Gomphosphaeria</taxon>
    </lineage>
</organism>
<keyword evidence="1" id="KW-0472">Membrane</keyword>
<name>A0A941GQ75_9CHRO</name>
<keyword evidence="1" id="KW-1133">Transmembrane helix</keyword>
<comment type="caution">
    <text evidence="2">The sequence shown here is derived from an EMBL/GenBank/DDBJ whole genome shotgun (WGS) entry which is preliminary data.</text>
</comment>
<gene>
    <name evidence="2" type="ORF">DSM107014_06385</name>
</gene>
<sequence>MTNLTQHPTKQLKTENSSINRKVAFASGASAVGALLSIFVYSLLLSVPWVADNLNEQHKAELKTALSSLITATVTLIVGYQVRPGLGDGVIEEEGE</sequence>
<evidence type="ECO:0000313" key="3">
    <source>
        <dbReference type="Proteomes" id="UP000767446"/>
    </source>
</evidence>
<evidence type="ECO:0000313" key="2">
    <source>
        <dbReference type="EMBL" id="MBR8827525.1"/>
    </source>
</evidence>
<evidence type="ECO:0000256" key="1">
    <source>
        <dbReference type="SAM" id="Phobius"/>
    </source>
</evidence>
<accession>A0A941GQ75</accession>
<reference evidence="2" key="1">
    <citation type="submission" date="2021-02" db="EMBL/GenBank/DDBJ databases">
        <title>Metagenome analyses of Stigonema ocellatum DSM 106950, Chlorogloea purpurea SAG 13.99 and Gomphosphaeria aponina DSM 107014.</title>
        <authorList>
            <person name="Marter P."/>
            <person name="Huang S."/>
        </authorList>
    </citation>
    <scope>NUCLEOTIDE SEQUENCE</scope>
    <source>
        <strain evidence="2">JP213</strain>
    </source>
</reference>
<dbReference type="Proteomes" id="UP000767446">
    <property type="component" value="Unassembled WGS sequence"/>
</dbReference>
<feature type="transmembrane region" description="Helical" evidence="1">
    <location>
        <begin position="23"/>
        <end position="44"/>
    </location>
</feature>
<proteinExistence type="predicted"/>